<proteinExistence type="inferred from homology"/>
<dbReference type="FunFam" id="3.40.50.12780:FF:000019">
    <property type="entry name" value="Long-chain fatty acid transporter"/>
    <property type="match status" value="1"/>
</dbReference>
<dbReference type="GO" id="GO:0005524">
    <property type="term" value="F:ATP binding"/>
    <property type="evidence" value="ECO:0007669"/>
    <property type="project" value="UniProtKB-KW"/>
</dbReference>
<evidence type="ECO:0000256" key="1">
    <source>
        <dbReference type="ARBA" id="ARBA00004502"/>
    </source>
</evidence>
<evidence type="ECO:0000313" key="24">
    <source>
        <dbReference type="Proteomes" id="UP000326757"/>
    </source>
</evidence>
<evidence type="ECO:0000256" key="15">
    <source>
        <dbReference type="ARBA" id="ARBA00023140"/>
    </source>
</evidence>
<gene>
    <name evidence="23" type="ORF">EYC80_000944</name>
</gene>
<evidence type="ECO:0000256" key="7">
    <source>
        <dbReference type="ARBA" id="ARBA00022598"/>
    </source>
</evidence>
<keyword evidence="8" id="KW-0551">Lipid droplet</keyword>
<comment type="function">
    <text evidence="17">Acyl-CoA synthetase required for both the import of long chain fatty acids (LCFAs) (C14-C18) and the activation very long chain fatty acids (VLCFAs) (C20-C26) by esterification of the fatty acids into metabolically active CoA-thioesters for subsequent degradation or incorporation into phospholipids. The transport and fatty acyl-CoA synthetase activities are genetically separable and are thus independent activities. Esterifies VLCFAs in the peroxisome matrix. The VLCFAs are actively transported into peroxisomes by a PXA1-PXA2 heterodimeric transporter in the peroxisomal membrane.</text>
</comment>
<dbReference type="InterPro" id="IPR042099">
    <property type="entry name" value="ANL_N_sf"/>
</dbReference>
<comment type="catalytic activity">
    <reaction evidence="16">
        <text>a very long-chain fatty acid + ATP + CoA = a very long-chain fatty acyl-CoA + AMP + diphosphate</text>
        <dbReference type="Rhea" id="RHEA:54536"/>
        <dbReference type="ChEBI" id="CHEBI:30616"/>
        <dbReference type="ChEBI" id="CHEBI:33019"/>
        <dbReference type="ChEBI" id="CHEBI:57287"/>
        <dbReference type="ChEBI" id="CHEBI:58950"/>
        <dbReference type="ChEBI" id="CHEBI:138261"/>
        <dbReference type="ChEBI" id="CHEBI:456215"/>
    </reaction>
</comment>
<dbReference type="Gene3D" id="3.30.300.30">
    <property type="match status" value="1"/>
</dbReference>
<keyword evidence="7" id="KW-0436">Ligase</keyword>
<dbReference type="SUPFAM" id="SSF56801">
    <property type="entry name" value="Acetyl-CoA synthetase-like"/>
    <property type="match status" value="1"/>
</dbReference>
<evidence type="ECO:0000256" key="17">
    <source>
        <dbReference type="ARBA" id="ARBA00060276"/>
    </source>
</evidence>
<evidence type="ECO:0000259" key="21">
    <source>
        <dbReference type="Pfam" id="PF00501"/>
    </source>
</evidence>
<comment type="caution">
    <text evidence="23">The sequence shown here is derived from an EMBL/GenBank/DDBJ whole genome shotgun (WGS) entry which is preliminary data.</text>
</comment>
<evidence type="ECO:0000256" key="16">
    <source>
        <dbReference type="ARBA" id="ARBA00051585"/>
    </source>
</evidence>
<keyword evidence="10" id="KW-0547">Nucleotide-binding</keyword>
<evidence type="ECO:0000256" key="13">
    <source>
        <dbReference type="ARBA" id="ARBA00023055"/>
    </source>
</evidence>
<dbReference type="InterPro" id="IPR025110">
    <property type="entry name" value="AMP-bd_C"/>
</dbReference>
<evidence type="ECO:0000256" key="20">
    <source>
        <dbReference type="SAM" id="SignalP"/>
    </source>
</evidence>
<feature type="signal peptide" evidence="20">
    <location>
        <begin position="1"/>
        <end position="21"/>
    </location>
</feature>
<keyword evidence="12" id="KW-1133">Transmembrane helix</keyword>
<dbReference type="PANTHER" id="PTHR43107">
    <property type="entry name" value="LONG-CHAIN FATTY ACID TRANSPORT PROTEIN"/>
    <property type="match status" value="1"/>
</dbReference>
<dbReference type="InterPro" id="IPR020845">
    <property type="entry name" value="AMP-binding_CS"/>
</dbReference>
<accession>A0A5N6K7J8</accession>
<dbReference type="Pfam" id="PF13193">
    <property type="entry name" value="AMP-binding_C"/>
    <property type="match status" value="1"/>
</dbReference>
<evidence type="ECO:0000259" key="22">
    <source>
        <dbReference type="Pfam" id="PF13193"/>
    </source>
</evidence>
<dbReference type="FunFam" id="3.30.300.30:FF:000002">
    <property type="entry name" value="Long-chain fatty acid transport protein 1"/>
    <property type="match status" value="1"/>
</dbReference>
<dbReference type="PROSITE" id="PS00455">
    <property type="entry name" value="AMP_BINDING"/>
    <property type="match status" value="1"/>
</dbReference>
<keyword evidence="24" id="KW-1185">Reference proteome</keyword>
<dbReference type="Gene3D" id="3.40.50.12780">
    <property type="entry name" value="N-terminal domain of ligase-like"/>
    <property type="match status" value="1"/>
</dbReference>
<dbReference type="Pfam" id="PF00501">
    <property type="entry name" value="AMP-binding"/>
    <property type="match status" value="1"/>
</dbReference>
<dbReference type="PANTHER" id="PTHR43107:SF15">
    <property type="entry name" value="FATTY ACID TRANSPORT PROTEIN 3, ISOFORM A"/>
    <property type="match status" value="1"/>
</dbReference>
<evidence type="ECO:0000256" key="18">
    <source>
        <dbReference type="ARBA" id="ARBA00068795"/>
    </source>
</evidence>
<evidence type="ECO:0000256" key="3">
    <source>
        <dbReference type="ARBA" id="ARBA00004651"/>
    </source>
</evidence>
<dbReference type="InterPro" id="IPR045851">
    <property type="entry name" value="AMP-bd_C_sf"/>
</dbReference>
<comment type="subcellular location">
    <subcellularLocation>
        <location evidence="3">Cell membrane</location>
        <topology evidence="3">Multi-pass membrane protein</topology>
    </subcellularLocation>
    <subcellularLocation>
        <location evidence="1">Lipid droplet</location>
    </subcellularLocation>
    <subcellularLocation>
        <location evidence="2">Peroxisome membrane</location>
        <topology evidence="2">Multi-pass membrane protein</topology>
    </subcellularLocation>
</comment>
<dbReference type="GO" id="GO:0044539">
    <property type="term" value="P:long-chain fatty acid import into cell"/>
    <property type="evidence" value="ECO:0007669"/>
    <property type="project" value="TreeGrafter"/>
</dbReference>
<keyword evidence="5" id="KW-0813">Transport</keyword>
<keyword evidence="15" id="KW-0576">Peroxisome</keyword>
<evidence type="ECO:0000256" key="6">
    <source>
        <dbReference type="ARBA" id="ARBA00022475"/>
    </source>
</evidence>
<dbReference type="Proteomes" id="UP000326757">
    <property type="component" value="Unassembled WGS sequence"/>
</dbReference>
<organism evidence="23 24">
    <name type="scientific">Monilinia laxa</name>
    <name type="common">Brown rot fungus</name>
    <name type="synonym">Sclerotinia laxa</name>
    <dbReference type="NCBI Taxonomy" id="61186"/>
    <lineage>
        <taxon>Eukaryota</taxon>
        <taxon>Fungi</taxon>
        <taxon>Dikarya</taxon>
        <taxon>Ascomycota</taxon>
        <taxon>Pezizomycotina</taxon>
        <taxon>Leotiomycetes</taxon>
        <taxon>Helotiales</taxon>
        <taxon>Sclerotiniaceae</taxon>
        <taxon>Monilinia</taxon>
    </lineage>
</organism>
<keyword evidence="11" id="KW-0067">ATP-binding</keyword>
<evidence type="ECO:0000256" key="5">
    <source>
        <dbReference type="ARBA" id="ARBA00022448"/>
    </source>
</evidence>
<name>A0A5N6K7J8_MONLA</name>
<dbReference type="GO" id="GO:0004467">
    <property type="term" value="F:long-chain fatty acid-CoA ligase activity"/>
    <property type="evidence" value="ECO:0007669"/>
    <property type="project" value="TreeGrafter"/>
</dbReference>
<evidence type="ECO:0000256" key="11">
    <source>
        <dbReference type="ARBA" id="ARBA00022840"/>
    </source>
</evidence>
<feature type="domain" description="AMP-dependent synthetase/ligase" evidence="21">
    <location>
        <begin position="60"/>
        <end position="384"/>
    </location>
</feature>
<evidence type="ECO:0000256" key="19">
    <source>
        <dbReference type="ARBA" id="ARBA00078285"/>
    </source>
</evidence>
<dbReference type="InterPro" id="IPR000873">
    <property type="entry name" value="AMP-dep_synth/lig_dom"/>
</dbReference>
<comment type="similarity">
    <text evidence="4">Belongs to the ATP-dependent AMP-binding enzyme family.</text>
</comment>
<evidence type="ECO:0000256" key="8">
    <source>
        <dbReference type="ARBA" id="ARBA00022677"/>
    </source>
</evidence>
<evidence type="ECO:0000256" key="4">
    <source>
        <dbReference type="ARBA" id="ARBA00006432"/>
    </source>
</evidence>
<keyword evidence="9" id="KW-0812">Transmembrane</keyword>
<evidence type="ECO:0000256" key="10">
    <source>
        <dbReference type="ARBA" id="ARBA00022741"/>
    </source>
</evidence>
<keyword evidence="14" id="KW-0472">Membrane</keyword>
<feature type="domain" description="AMP-binding enzyme C-terminal" evidence="22">
    <location>
        <begin position="503"/>
        <end position="569"/>
    </location>
</feature>
<keyword evidence="13" id="KW-0445">Lipid transport</keyword>
<protein>
    <recommendedName>
        <fullName evidence="18">Very long-chain fatty acid transport protein</fullName>
    </recommendedName>
    <alternativeName>
        <fullName evidence="19">Very-long-chain acyl-CoA synthetase</fullName>
    </alternativeName>
</protein>
<dbReference type="GO" id="GO:0005811">
    <property type="term" value="C:lipid droplet"/>
    <property type="evidence" value="ECO:0007669"/>
    <property type="project" value="UniProtKB-SubCell"/>
</dbReference>
<dbReference type="GO" id="GO:0005778">
    <property type="term" value="C:peroxisomal membrane"/>
    <property type="evidence" value="ECO:0007669"/>
    <property type="project" value="UniProtKB-SubCell"/>
</dbReference>
<dbReference type="GO" id="GO:0005324">
    <property type="term" value="F:long-chain fatty acid transmembrane transporter activity"/>
    <property type="evidence" value="ECO:0007669"/>
    <property type="project" value="TreeGrafter"/>
</dbReference>
<dbReference type="GO" id="GO:0009898">
    <property type="term" value="C:cytoplasmic side of plasma membrane"/>
    <property type="evidence" value="ECO:0007669"/>
    <property type="project" value="TreeGrafter"/>
</dbReference>
<reference evidence="23 24" key="1">
    <citation type="submission" date="2019-06" db="EMBL/GenBank/DDBJ databases">
        <title>Genome Sequence of the Brown Rot Fungal Pathogen Monilinia laxa.</title>
        <authorList>
            <person name="De Miccolis Angelini R.M."/>
            <person name="Landi L."/>
            <person name="Abate D."/>
            <person name="Pollastro S."/>
            <person name="Romanazzi G."/>
            <person name="Faretra F."/>
        </authorList>
    </citation>
    <scope>NUCLEOTIDE SEQUENCE [LARGE SCALE GENOMIC DNA]</scope>
    <source>
        <strain evidence="23 24">Mlax316</strain>
    </source>
</reference>
<evidence type="ECO:0000256" key="12">
    <source>
        <dbReference type="ARBA" id="ARBA00022989"/>
    </source>
</evidence>
<feature type="chain" id="PRO_5024899830" description="Very long-chain fatty acid transport protein" evidence="20">
    <location>
        <begin position="22"/>
        <end position="631"/>
    </location>
</feature>
<dbReference type="EMBL" id="VIGI01000006">
    <property type="protein sequence ID" value="KAB8298769.1"/>
    <property type="molecule type" value="Genomic_DNA"/>
</dbReference>
<evidence type="ECO:0000256" key="9">
    <source>
        <dbReference type="ARBA" id="ARBA00022692"/>
    </source>
</evidence>
<sequence>MAVSLALAAPAALAGLAYLNAKLSLSYDYQLLGSATQAYAFTNQREKDDRLNMFYILEEHAQGKFANDVFMIFEGKKWTFKETYDMVLKYGTWLKNTHDIKPEEIVAMDYTNSDNYFFLWFGLWSIGAKPAFINYNLTGKALSHCVKVSTARLCIVDPLVEEKVTQEVRDELPDISFQVLTSDIEATIISTEGVREPDSTRNQQTRSKIGMLIYTSGTTGLPKPAVLAWGKANFGSTIMPKWSGYKRPDVLYTCMPMYHSAASVLAVLAALNMGATVCIGRKFSTKTFWEEVRTSKANVIQYVGEVCRYLLSAPPQYDPVTGENLDRKNDVRMAFGNGLRPDVWNRFKERFGIKTIAEFYSATEGAGAGWNYSNNDFSKGAVGRNGFIYWLLLRKGWAVVELDVETEQPYRSKKTGFCTRVPYGSPGEMLYKLNPEDISSGYQGYFNNSSASDSKILRSVFEKDDAWFRTGDVMTWDNQGRVYFNDRIGDTFRWKSENVSTNEVAEVLSAHPAIQEANVYGVSLPHHDGRAGCVALILKDQSPGIMKELATHAKKGLPSYAVPLFLRVKKEGEEMEITGTVKMVKHVVRNQGIDPGVVEESGDQLWWLRGDEYVRFGEKEWRELNGGSVKL</sequence>
<evidence type="ECO:0000256" key="2">
    <source>
        <dbReference type="ARBA" id="ARBA00004585"/>
    </source>
</evidence>
<evidence type="ECO:0000256" key="14">
    <source>
        <dbReference type="ARBA" id="ARBA00023136"/>
    </source>
</evidence>
<keyword evidence="6" id="KW-1003">Cell membrane</keyword>
<dbReference type="OrthoDB" id="10253869at2759"/>
<evidence type="ECO:0000313" key="23">
    <source>
        <dbReference type="EMBL" id="KAB8298769.1"/>
    </source>
</evidence>
<keyword evidence="20" id="KW-0732">Signal</keyword>
<dbReference type="AlphaFoldDB" id="A0A5N6K7J8"/>